<sequence length="188" mass="20600">MRPDPDLLQQWVIGEGLPAGQVGQRLGLSRAAGYSWLHRYGITGSGPFVAQQKLIARWRAGLLVAQLAAELGLPPDAVRERLVAASVLEPARTYFVVGSRDDPLPEHLLRDWYVREGFTVAQVAALTGTTPRQVRYRLARYRLSAGRPGPAARARQRELLTEYGVPPRRTATPRPGSAVPARPTAAIH</sequence>
<comment type="caution">
    <text evidence="2">The sequence shown here is derived from an EMBL/GenBank/DDBJ whole genome shotgun (WGS) entry which is preliminary data.</text>
</comment>
<evidence type="ECO:0000313" key="2">
    <source>
        <dbReference type="EMBL" id="GIM97593.1"/>
    </source>
</evidence>
<keyword evidence="3" id="KW-1185">Reference proteome</keyword>
<gene>
    <name evidence="2" type="ORF">Ato02nite_093860</name>
</gene>
<organism evidence="2 3">
    <name type="scientific">Paractinoplanes toevensis</name>
    <dbReference type="NCBI Taxonomy" id="571911"/>
    <lineage>
        <taxon>Bacteria</taxon>
        <taxon>Bacillati</taxon>
        <taxon>Actinomycetota</taxon>
        <taxon>Actinomycetes</taxon>
        <taxon>Micromonosporales</taxon>
        <taxon>Micromonosporaceae</taxon>
        <taxon>Paractinoplanes</taxon>
    </lineage>
</organism>
<feature type="region of interest" description="Disordered" evidence="1">
    <location>
        <begin position="160"/>
        <end position="188"/>
    </location>
</feature>
<dbReference type="EMBL" id="BOQN01000152">
    <property type="protein sequence ID" value="GIM97593.1"/>
    <property type="molecule type" value="Genomic_DNA"/>
</dbReference>
<protein>
    <submittedName>
        <fullName evidence="2">Uncharacterized protein</fullName>
    </submittedName>
</protein>
<name>A0A919WCE8_9ACTN</name>
<dbReference type="Proteomes" id="UP000677082">
    <property type="component" value="Unassembled WGS sequence"/>
</dbReference>
<evidence type="ECO:0000313" key="3">
    <source>
        <dbReference type="Proteomes" id="UP000677082"/>
    </source>
</evidence>
<proteinExistence type="predicted"/>
<evidence type="ECO:0000256" key="1">
    <source>
        <dbReference type="SAM" id="MobiDB-lite"/>
    </source>
</evidence>
<dbReference type="AlphaFoldDB" id="A0A919WCE8"/>
<reference evidence="2 3" key="1">
    <citation type="submission" date="2021-03" db="EMBL/GenBank/DDBJ databases">
        <title>Whole genome shotgun sequence of Actinoplanes toevensis NBRC 105298.</title>
        <authorList>
            <person name="Komaki H."/>
            <person name="Tamura T."/>
        </authorList>
    </citation>
    <scope>NUCLEOTIDE SEQUENCE [LARGE SCALE GENOMIC DNA]</scope>
    <source>
        <strain evidence="2 3">NBRC 105298</strain>
    </source>
</reference>
<dbReference type="RefSeq" id="WP_213013226.1">
    <property type="nucleotide sequence ID" value="NZ_BOQN01000152.1"/>
</dbReference>
<accession>A0A919WCE8</accession>